<keyword evidence="3" id="KW-0812">Transmembrane</keyword>
<evidence type="ECO:0000259" key="4">
    <source>
        <dbReference type="PROSITE" id="PS50887"/>
    </source>
</evidence>
<feature type="transmembrane region" description="Helical" evidence="3">
    <location>
        <begin position="95"/>
        <end position="112"/>
    </location>
</feature>
<evidence type="ECO:0000256" key="2">
    <source>
        <dbReference type="ARBA" id="ARBA00034247"/>
    </source>
</evidence>
<dbReference type="PROSITE" id="PS50887">
    <property type="entry name" value="GGDEF"/>
    <property type="match status" value="1"/>
</dbReference>
<dbReference type="RefSeq" id="WP_416206885.1">
    <property type="nucleotide sequence ID" value="NZ_JBBKTX010000021.1"/>
</dbReference>
<keyword evidence="6" id="KW-1185">Reference proteome</keyword>
<evidence type="ECO:0000256" key="3">
    <source>
        <dbReference type="SAM" id="Phobius"/>
    </source>
</evidence>
<dbReference type="GO" id="GO:0052621">
    <property type="term" value="F:diguanylate cyclase activity"/>
    <property type="evidence" value="ECO:0007669"/>
    <property type="project" value="UniProtKB-EC"/>
</dbReference>
<dbReference type="InterPro" id="IPR029787">
    <property type="entry name" value="Nucleotide_cyclase"/>
</dbReference>
<gene>
    <name evidence="5" type="ORF">WG929_15960</name>
</gene>
<protein>
    <recommendedName>
        <fullName evidence="1">diguanylate cyclase</fullName>
        <ecNumber evidence="1">2.7.7.65</ecNumber>
    </recommendedName>
</protein>
<keyword evidence="3" id="KW-1133">Transmembrane helix</keyword>
<evidence type="ECO:0000313" key="5">
    <source>
        <dbReference type="EMBL" id="MFK4753907.1"/>
    </source>
</evidence>
<dbReference type="PANTHER" id="PTHR45138:SF9">
    <property type="entry name" value="DIGUANYLATE CYCLASE DGCM-RELATED"/>
    <property type="match status" value="1"/>
</dbReference>
<feature type="transmembrane region" description="Helical" evidence="3">
    <location>
        <begin position="12"/>
        <end position="32"/>
    </location>
</feature>
<keyword evidence="3" id="KW-0472">Membrane</keyword>
<dbReference type="EMBL" id="JBBKTX010000021">
    <property type="protein sequence ID" value="MFK4753907.1"/>
    <property type="molecule type" value="Genomic_DNA"/>
</dbReference>
<organism evidence="5 6">
    <name type="scientific">Oceanobacter antarcticus</name>
    <dbReference type="NCBI Taxonomy" id="3133425"/>
    <lineage>
        <taxon>Bacteria</taxon>
        <taxon>Pseudomonadati</taxon>
        <taxon>Pseudomonadota</taxon>
        <taxon>Gammaproteobacteria</taxon>
        <taxon>Oceanospirillales</taxon>
        <taxon>Oceanospirillaceae</taxon>
        <taxon>Oceanobacter</taxon>
    </lineage>
</organism>
<dbReference type="SUPFAM" id="SSF55073">
    <property type="entry name" value="Nucleotide cyclase"/>
    <property type="match status" value="1"/>
</dbReference>
<keyword evidence="5" id="KW-0548">Nucleotidyltransferase</keyword>
<accession>A0ABW8NLZ9</accession>
<evidence type="ECO:0000313" key="6">
    <source>
        <dbReference type="Proteomes" id="UP001620597"/>
    </source>
</evidence>
<sequence length="357" mass="39963">MNHLYRDIYRRHALALVGALLFTLLYGFGGMLFGDTAWMIELAIAFWCGLILISYWFWSGRSQSFRDSGLTLPYLVWSIMFVTLAIVIVPSVHQMMMMAYLAMLPFGILGLGWRALMGICLLIVGCYSGAVLTLQYSAAGPFESVRELLLGIAFTLAVMSFGIVGREFVLLRDALGRKNRELRLALARIEELSTRDETTGLINRRHFVKTLMDKRAMSRRDGGPFVVALVEIDHFDEVCTEFGEFRVEQMLADVAQLMLVIVREVDEVACFGRDKFALMLSGAQLIAGEQVVERIRKRIAEQPMAEGMISITISAGVVQYQPSESVDALLHRTDALVVEARKQGRNQVVSQGLTAFD</sequence>
<dbReference type="InterPro" id="IPR043128">
    <property type="entry name" value="Rev_trsase/Diguanyl_cyclase"/>
</dbReference>
<name>A0ABW8NLZ9_9GAMM</name>
<dbReference type="SMART" id="SM00267">
    <property type="entry name" value="GGDEF"/>
    <property type="match status" value="1"/>
</dbReference>
<keyword evidence="5" id="KW-0808">Transferase</keyword>
<dbReference type="Pfam" id="PF00990">
    <property type="entry name" value="GGDEF"/>
    <property type="match status" value="1"/>
</dbReference>
<proteinExistence type="predicted"/>
<dbReference type="CDD" id="cd01949">
    <property type="entry name" value="GGDEF"/>
    <property type="match status" value="1"/>
</dbReference>
<dbReference type="InterPro" id="IPR000160">
    <property type="entry name" value="GGDEF_dom"/>
</dbReference>
<dbReference type="EC" id="2.7.7.65" evidence="1"/>
<reference evidence="5 6" key="1">
    <citation type="submission" date="2024-03" db="EMBL/GenBank/DDBJ databases">
        <title>High-quality draft genome sequence of Oceanobacter sp. wDCs-4.</title>
        <authorList>
            <person name="Dong C."/>
        </authorList>
    </citation>
    <scope>NUCLEOTIDE SEQUENCE [LARGE SCALE GENOMIC DNA]</scope>
    <source>
        <strain evidence="6">wDCs-4</strain>
    </source>
</reference>
<feature type="domain" description="GGDEF" evidence="4">
    <location>
        <begin position="223"/>
        <end position="353"/>
    </location>
</feature>
<feature type="transmembrane region" description="Helical" evidence="3">
    <location>
        <begin position="119"/>
        <end position="136"/>
    </location>
</feature>
<feature type="transmembrane region" description="Helical" evidence="3">
    <location>
        <begin position="148"/>
        <end position="171"/>
    </location>
</feature>
<dbReference type="Gene3D" id="3.30.70.270">
    <property type="match status" value="1"/>
</dbReference>
<dbReference type="NCBIfam" id="TIGR00254">
    <property type="entry name" value="GGDEF"/>
    <property type="match status" value="1"/>
</dbReference>
<dbReference type="PANTHER" id="PTHR45138">
    <property type="entry name" value="REGULATORY COMPONENTS OF SENSORY TRANSDUCTION SYSTEM"/>
    <property type="match status" value="1"/>
</dbReference>
<comment type="catalytic activity">
    <reaction evidence="2">
        <text>2 GTP = 3',3'-c-di-GMP + 2 diphosphate</text>
        <dbReference type="Rhea" id="RHEA:24898"/>
        <dbReference type="ChEBI" id="CHEBI:33019"/>
        <dbReference type="ChEBI" id="CHEBI:37565"/>
        <dbReference type="ChEBI" id="CHEBI:58805"/>
        <dbReference type="EC" id="2.7.7.65"/>
    </reaction>
</comment>
<dbReference type="Proteomes" id="UP001620597">
    <property type="component" value="Unassembled WGS sequence"/>
</dbReference>
<evidence type="ECO:0000256" key="1">
    <source>
        <dbReference type="ARBA" id="ARBA00012528"/>
    </source>
</evidence>
<feature type="transmembrane region" description="Helical" evidence="3">
    <location>
        <begin position="38"/>
        <end position="58"/>
    </location>
</feature>
<dbReference type="InterPro" id="IPR050469">
    <property type="entry name" value="Diguanylate_Cyclase"/>
</dbReference>
<feature type="transmembrane region" description="Helical" evidence="3">
    <location>
        <begin position="70"/>
        <end position="89"/>
    </location>
</feature>
<comment type="caution">
    <text evidence="5">The sequence shown here is derived from an EMBL/GenBank/DDBJ whole genome shotgun (WGS) entry which is preliminary data.</text>
</comment>